<keyword evidence="1" id="KW-0472">Membrane</keyword>
<keyword evidence="1" id="KW-1133">Transmembrane helix</keyword>
<evidence type="ECO:0000313" key="3">
    <source>
        <dbReference type="Proteomes" id="UP000004315"/>
    </source>
</evidence>
<accession>B7CDK9</accession>
<feature type="transmembrane region" description="Helical" evidence="1">
    <location>
        <begin position="138"/>
        <end position="157"/>
    </location>
</feature>
<dbReference type="EMBL" id="ABYT01000120">
    <property type="protein sequence ID" value="EEC89149.1"/>
    <property type="molecule type" value="Genomic_DNA"/>
</dbReference>
<dbReference type="AlphaFoldDB" id="B7CDK9"/>
<organism evidence="2 3">
    <name type="scientific">Holdemanella biformis DSM 3989</name>
    <dbReference type="NCBI Taxonomy" id="518637"/>
    <lineage>
        <taxon>Bacteria</taxon>
        <taxon>Bacillati</taxon>
        <taxon>Bacillota</taxon>
        <taxon>Erysipelotrichia</taxon>
        <taxon>Erysipelotrichales</taxon>
        <taxon>Erysipelotrichaceae</taxon>
        <taxon>Holdemanella</taxon>
    </lineage>
</organism>
<evidence type="ECO:0000256" key="1">
    <source>
        <dbReference type="SAM" id="Phobius"/>
    </source>
</evidence>
<keyword evidence="3" id="KW-1185">Reference proteome</keyword>
<reference evidence="2 3" key="2">
    <citation type="submission" date="2008-11" db="EMBL/GenBank/DDBJ databases">
        <title>Draft genome sequence of Eubacterium biforme (DSM 3989).</title>
        <authorList>
            <person name="Sudarsanam P."/>
            <person name="Ley R."/>
            <person name="Guruge J."/>
            <person name="Turnbaugh P.J."/>
            <person name="Mahowald M."/>
            <person name="Liep D."/>
            <person name="Gordon J."/>
        </authorList>
    </citation>
    <scope>NUCLEOTIDE SEQUENCE [LARGE SCALE GENOMIC DNA]</scope>
    <source>
        <strain evidence="2 3">DSM 3989</strain>
    </source>
</reference>
<feature type="transmembrane region" description="Helical" evidence="1">
    <location>
        <begin position="109"/>
        <end position="126"/>
    </location>
</feature>
<comment type="caution">
    <text evidence="2">The sequence shown here is derived from an EMBL/GenBank/DDBJ whole genome shotgun (WGS) entry which is preliminary data.</text>
</comment>
<name>B7CDK9_9FIRM</name>
<reference evidence="2 3" key="1">
    <citation type="submission" date="2008-10" db="EMBL/GenBank/DDBJ databases">
        <authorList>
            <person name="Fulton L."/>
            <person name="Clifton S."/>
            <person name="Fulton B."/>
            <person name="Xu J."/>
            <person name="Minx P."/>
            <person name="Pepin K.H."/>
            <person name="Johnson M."/>
            <person name="Bhonagiri V."/>
            <person name="Nash W.E."/>
            <person name="Mardis E.R."/>
            <person name="Wilson R.K."/>
        </authorList>
    </citation>
    <scope>NUCLEOTIDE SEQUENCE [LARGE SCALE GENOMIC DNA]</scope>
    <source>
        <strain evidence="2 3">DSM 3989</strain>
    </source>
</reference>
<protein>
    <submittedName>
        <fullName evidence="2">Uncharacterized protein</fullName>
    </submittedName>
</protein>
<evidence type="ECO:0000313" key="2">
    <source>
        <dbReference type="EMBL" id="EEC89149.1"/>
    </source>
</evidence>
<gene>
    <name evidence="2" type="ORF">EUBIFOR_02292</name>
</gene>
<dbReference type="HOGENOM" id="CLU_1649809_0_0_9"/>
<dbReference type="STRING" id="518637.EUBIFOR_02292"/>
<keyword evidence="1" id="KW-0812">Transmembrane</keyword>
<feature type="transmembrane region" description="Helical" evidence="1">
    <location>
        <begin position="82"/>
        <end position="103"/>
    </location>
</feature>
<sequence length="160" mass="19369">MKKQLSKYFLLYGSILLILKLYLTGIFPAALFMDWKTYSQSLLLVFIFFDVKLFKFFLVFKFLNFLICLRQMIFFRTKHYKLLIWLGGVIFSFLLICIDFLFLFPEFKYLVYLFFDLLFMCMFIGYQILTLSKNNIHHFYIGFALYIIANLTLNSFYSVF</sequence>
<dbReference type="Proteomes" id="UP000004315">
    <property type="component" value="Unassembled WGS sequence"/>
</dbReference>
<feature type="transmembrane region" description="Helical" evidence="1">
    <location>
        <begin position="9"/>
        <end position="33"/>
    </location>
</feature>
<proteinExistence type="predicted"/>